<feature type="transmembrane region" description="Helical" evidence="2">
    <location>
        <begin position="161"/>
        <end position="180"/>
    </location>
</feature>
<feature type="transmembrane region" description="Helical" evidence="2">
    <location>
        <begin position="225"/>
        <end position="244"/>
    </location>
</feature>
<reference evidence="4" key="2">
    <citation type="journal article" date="2011" name="Vet. Microbiol.">
        <title>Detection and evaluation of novel herpesviruses in routine and pathological samples from Asian and African elephants: identification of two new probosciviruses (EEHV5 and EEHV6) and two new gammaherpesviruses (EGHV3B and EGHV5).</title>
        <authorList>
            <person name="Latimer E"/>
            <person name="Zong JC"/>
            <person name="Heaggans SY"/>
            <person name="Richman LK"/>
            <person name="Hayward GS."/>
        </authorList>
    </citation>
    <scope>NUCLEOTIDE SEQUENCE [LARGE SCALE GENOMIC DNA]</scope>
</reference>
<reference evidence="4" key="1">
    <citation type="journal article" date="2009" name="Vet. Pathol.">
        <title>Clinico-pathologic features of fatal disease attributed to new variants of endotheliotropic herpesviruses in two Asian elephants (Elephas maximus).</title>
        <authorList>
            <person name="Garner M.M."/>
            <person name="Helmick K."/>
            <person name="Ochsenreiter J."/>
            <person name="Richman L.K."/>
            <person name="Latimer E."/>
            <person name="Wise A.G."/>
            <person name="Maes R.K."/>
            <person name="Kiupel M."/>
            <person name="Nordhausen R.W."/>
            <person name="Zong J.C."/>
            <person name="Hayward G.S."/>
        </authorList>
    </citation>
    <scope>NUCLEOTIDE SEQUENCE [LARGE SCALE GENOMIC DNA]</scope>
</reference>
<keyword evidence="2" id="KW-0812">Transmembrane</keyword>
<dbReference type="Proteomes" id="UP000161618">
    <property type="component" value="Segment"/>
</dbReference>
<evidence type="ECO:0000313" key="3">
    <source>
        <dbReference type="EMBL" id="ALM25946.1"/>
    </source>
</evidence>
<dbReference type="GeneID" id="26196623"/>
<feature type="transmembrane region" description="Helical" evidence="2">
    <location>
        <begin position="192"/>
        <end position="213"/>
    </location>
</feature>
<feature type="transmembrane region" description="Helical" evidence="2">
    <location>
        <begin position="120"/>
        <end position="140"/>
    </location>
</feature>
<feature type="compositionally biased region" description="Low complexity" evidence="1">
    <location>
        <begin position="11"/>
        <end position="24"/>
    </location>
</feature>
<keyword evidence="4" id="KW-1185">Reference proteome</keyword>
<keyword evidence="2" id="KW-0472">Membrane</keyword>
<reference evidence="3 4" key="5">
    <citation type="journal article" date="2016" name="MSphere">
        <title>Comparison of the Gene Coding Contents and Other Unusual Features of the GC-Rich and AT-Rich Branch Probosciviruses.</title>
        <authorList>
            <person name="Ling P.D."/>
            <person name="Long S.Y."/>
            <person name="Zong J.C."/>
            <person name="Heaggans S.Y."/>
            <person name="Qin X."/>
            <person name="Hayward G.S."/>
        </authorList>
    </citation>
    <scope>NUCLEOTIDE SEQUENCE [LARGE SCALE GENOMIC DNA]</scope>
    <source>
        <strain evidence="3">North American NAP69</strain>
    </source>
</reference>
<name>A0A0S1TPL1_9BETA</name>
<dbReference type="RefSeq" id="YP_009179255.1">
    <property type="nucleotide sequence ID" value="NC_028379.1"/>
</dbReference>
<reference evidence="3 4" key="4">
    <citation type="journal article" date="2016" name="MSphere">
        <title>Complete Genome Sequence of Elephant Endotheliotropic Herpesvirus 4, the First Example of a GC-Rich Branch Proboscivirus.</title>
        <authorList>
            <person name="Ling P.D."/>
            <person name="Long S.Y."/>
            <person name="Fuery A."/>
            <person name="Peng R.S."/>
            <person name="Heaggans S.Y."/>
            <person name="Qin X."/>
            <person name="Worley K.C."/>
            <person name="Dugan S."/>
            <person name="Hayward G.S."/>
        </authorList>
    </citation>
    <scope>NUCLEOTIDE SEQUENCE [LARGE SCALE GENOMIC DNA]</scope>
    <source>
        <strain evidence="3">North American NAP69</strain>
    </source>
</reference>
<dbReference type="KEGG" id="vg:26196623"/>
<reference evidence="4" key="3">
    <citation type="journal article" date="2014" name="J. Virol.">
        <title>Comparative genome analysis of four elephant endotheliotropic herpesviruses, EEHV3, EEHV4, EEHV5, and EEHV6, from cases of hemorrhagic disease or viremia.</title>
        <authorList>
            <person name="Zong JC"/>
            <person name="Latimer EM"/>
            <person name="Long SY"/>
            <person name="Richman LK"/>
            <person name="Heaggans SY"/>
            <person name="Hayward GS."/>
        </authorList>
    </citation>
    <scope>NUCLEOTIDE SEQUENCE [LARGE SCALE GENOMIC DNA]</scope>
</reference>
<feature type="transmembrane region" description="Helical" evidence="2">
    <location>
        <begin position="82"/>
        <end position="100"/>
    </location>
</feature>
<sequence length="271" mass="30724">MMAERPAYGPSATTVASSSSPATATEDDDDVRASLTVKCVELMDNSELGDYCLAMLFLFICFAFVLWCAGELRSRKMEVSPLDPLLALFFTAAGVGRVLYEKRKCATMSYSNRLMEPFSNFIIAEYFVIFGSFLTTYTLYMYKYTRISLRMRLQMAILIRLLSRRVCLYITATVYNLNLYTFSDVTPSDKSVIILCVYISMYVLLMVSLSEILDGTLNVFTEFTVEAFSLSVAILFLHYGYTYINDFHTFNSSIVTFSVCLYMVSKILVAN</sequence>
<feature type="transmembrane region" description="Helical" evidence="2">
    <location>
        <begin position="250"/>
        <end position="269"/>
    </location>
</feature>
<protein>
    <submittedName>
        <fullName evidence="3">Protein E13</fullName>
    </submittedName>
</protein>
<feature type="transmembrane region" description="Helical" evidence="2">
    <location>
        <begin position="48"/>
        <end position="70"/>
    </location>
</feature>
<feature type="region of interest" description="Disordered" evidence="1">
    <location>
        <begin position="1"/>
        <end position="28"/>
    </location>
</feature>
<gene>
    <name evidence="3" type="primary">E13</name>
</gene>
<organism evidence="3 4">
    <name type="scientific">Elephant endotheliotropic herpesvirus 4</name>
    <dbReference type="NCBI Taxonomy" id="548914"/>
    <lineage>
        <taxon>Viruses</taxon>
        <taxon>Duplodnaviria</taxon>
        <taxon>Heunggongvirae</taxon>
        <taxon>Peploviricota</taxon>
        <taxon>Herviviricetes</taxon>
        <taxon>Herpesvirales</taxon>
        <taxon>Orthoherpesviridae</taxon>
        <taxon>Betaherpesvirinae</taxon>
        <taxon>Proboscivirus</taxon>
    </lineage>
</organism>
<evidence type="ECO:0000256" key="2">
    <source>
        <dbReference type="SAM" id="Phobius"/>
    </source>
</evidence>
<dbReference type="EMBL" id="KT832477">
    <property type="protein sequence ID" value="ALM25946.1"/>
    <property type="molecule type" value="Genomic_DNA"/>
</dbReference>
<dbReference type="OrthoDB" id="30895at10239"/>
<evidence type="ECO:0000313" key="4">
    <source>
        <dbReference type="Proteomes" id="UP000161618"/>
    </source>
</evidence>
<keyword evidence="2" id="KW-1133">Transmembrane helix</keyword>
<accession>A0A0S1TPL1</accession>
<proteinExistence type="predicted"/>
<evidence type="ECO:0000256" key="1">
    <source>
        <dbReference type="SAM" id="MobiDB-lite"/>
    </source>
</evidence>